<dbReference type="EMBL" id="GG692426">
    <property type="protein sequence ID" value="EER40563.1"/>
    <property type="molecule type" value="Genomic_DNA"/>
</dbReference>
<accession>C6HGR1</accession>
<proteinExistence type="predicted"/>
<dbReference type="Proteomes" id="UP000002624">
    <property type="component" value="Unassembled WGS sequence"/>
</dbReference>
<evidence type="ECO:0000313" key="2">
    <source>
        <dbReference type="Proteomes" id="UP000002624"/>
    </source>
</evidence>
<gene>
    <name evidence="1" type="ORF">HCDG_05152</name>
</gene>
<dbReference type="VEuPathDB" id="FungiDB:HCDG_05152"/>
<dbReference type="HOGENOM" id="CLU_2319719_0_0_1"/>
<organism evidence="1 2">
    <name type="scientific">Ajellomyces capsulatus (strain H143)</name>
    <name type="common">Darling's disease fungus</name>
    <name type="synonym">Histoplasma capsulatum</name>
    <dbReference type="NCBI Taxonomy" id="544712"/>
    <lineage>
        <taxon>Eukaryota</taxon>
        <taxon>Fungi</taxon>
        <taxon>Dikarya</taxon>
        <taxon>Ascomycota</taxon>
        <taxon>Pezizomycotina</taxon>
        <taxon>Eurotiomycetes</taxon>
        <taxon>Eurotiomycetidae</taxon>
        <taxon>Onygenales</taxon>
        <taxon>Ajellomycetaceae</taxon>
        <taxon>Histoplasma</taxon>
    </lineage>
</organism>
<name>C6HGR1_AJECH</name>
<sequence>MLPAPIGNGLPRIWIMATSLTLFNPRPLLLLQNLFKIVPKISELFTTSRQTSLQKLLSFTAGRRILEALSYLSHSLQHRIVLELEHIPGLRLRIVEEQG</sequence>
<evidence type="ECO:0000313" key="1">
    <source>
        <dbReference type="EMBL" id="EER40563.1"/>
    </source>
</evidence>
<dbReference type="AlphaFoldDB" id="C6HGR1"/>
<protein>
    <submittedName>
        <fullName evidence="1">Uncharacterized protein</fullName>
    </submittedName>
</protein>
<reference evidence="2" key="1">
    <citation type="submission" date="2009-05" db="EMBL/GenBank/DDBJ databases">
        <title>The genome sequence of Ajellomyces capsulatus strain H143.</title>
        <authorList>
            <person name="Champion M."/>
            <person name="Cuomo C.A."/>
            <person name="Ma L.-J."/>
            <person name="Henn M.R."/>
            <person name="Sil A."/>
            <person name="Goldman B."/>
            <person name="Young S.K."/>
            <person name="Kodira C.D."/>
            <person name="Zeng Q."/>
            <person name="Koehrsen M."/>
            <person name="Alvarado L."/>
            <person name="Berlin A.M."/>
            <person name="Borenstein D."/>
            <person name="Chen Z."/>
            <person name="Engels R."/>
            <person name="Freedman E."/>
            <person name="Gellesch M."/>
            <person name="Goldberg J."/>
            <person name="Griggs A."/>
            <person name="Gujja S."/>
            <person name="Heiman D.I."/>
            <person name="Hepburn T.A."/>
            <person name="Howarth C."/>
            <person name="Jen D."/>
            <person name="Larson L."/>
            <person name="Lewis B."/>
            <person name="Mehta T."/>
            <person name="Park D."/>
            <person name="Pearson M."/>
            <person name="Roberts A."/>
            <person name="Saif S."/>
            <person name="Shea T.D."/>
            <person name="Shenoy N."/>
            <person name="Sisk P."/>
            <person name="Stolte C."/>
            <person name="Sykes S."/>
            <person name="Walk T."/>
            <person name="White J."/>
            <person name="Yandava C."/>
            <person name="Klein B."/>
            <person name="McEwen J.G."/>
            <person name="Puccia R."/>
            <person name="Goldman G.H."/>
            <person name="Felipe M.S."/>
            <person name="Nino-Vega G."/>
            <person name="San-Blas G."/>
            <person name="Taylor J.W."/>
            <person name="Mendoza L."/>
            <person name="Galagan J.E."/>
            <person name="Nusbaum C."/>
            <person name="Birren B.W."/>
        </authorList>
    </citation>
    <scope>NUCLEOTIDE SEQUENCE [LARGE SCALE GENOMIC DNA]</scope>
    <source>
        <strain evidence="2">H143</strain>
    </source>
</reference>